<sequence length="140" mass="16168">MTTPSRQRNAVSQGIALGLCMLGRHEFPFEKLRIDLAFESAWRDWPGRYKTQFKQVATDLRNGTDAVWVMTRVSERTRTGVFFWDTSGQTITIYSRADDWDFEDPNDVDHAFAMIDGDVPLEGWISLAQSFLNNHDREYG</sequence>
<name>A0ABY3U4A4_9MYCO</name>
<dbReference type="RefSeq" id="WP_240171190.1">
    <property type="nucleotide sequence ID" value="NZ_CP092365.1"/>
</dbReference>
<gene>
    <name evidence="1" type="ORF">MIU77_00605</name>
</gene>
<organism evidence="1 2">
    <name type="scientific">Mycolicibacillus parakoreensis</name>
    <dbReference type="NCBI Taxonomy" id="1069221"/>
    <lineage>
        <taxon>Bacteria</taxon>
        <taxon>Bacillati</taxon>
        <taxon>Actinomycetota</taxon>
        <taxon>Actinomycetes</taxon>
        <taxon>Mycobacteriales</taxon>
        <taxon>Mycobacteriaceae</taxon>
        <taxon>Mycolicibacillus</taxon>
    </lineage>
</organism>
<evidence type="ECO:0000313" key="1">
    <source>
        <dbReference type="EMBL" id="ULN52931.1"/>
    </source>
</evidence>
<protein>
    <submittedName>
        <fullName evidence="1">Uncharacterized protein</fullName>
    </submittedName>
</protein>
<keyword evidence="2" id="KW-1185">Reference proteome</keyword>
<proteinExistence type="predicted"/>
<evidence type="ECO:0000313" key="2">
    <source>
        <dbReference type="Proteomes" id="UP001055200"/>
    </source>
</evidence>
<reference evidence="1" key="1">
    <citation type="submission" date="2022-08" db="EMBL/GenBank/DDBJ databases">
        <title>Complete genome sequence of 14 non-tuberculosis mycobacteria type-strains.</title>
        <authorList>
            <person name="Igarashi Y."/>
            <person name="Osugi A."/>
            <person name="Mitarai S."/>
        </authorList>
    </citation>
    <scope>NUCLEOTIDE SEQUENCE</scope>
    <source>
        <strain evidence="1">DSM 45575</strain>
    </source>
</reference>
<dbReference type="Proteomes" id="UP001055200">
    <property type="component" value="Chromosome"/>
</dbReference>
<accession>A0ABY3U4A4</accession>
<dbReference type="EMBL" id="CP092365">
    <property type="protein sequence ID" value="ULN52931.1"/>
    <property type="molecule type" value="Genomic_DNA"/>
</dbReference>